<gene>
    <name evidence="2" type="ORF">PAHAL_2G179600</name>
</gene>
<dbReference type="Proteomes" id="UP000243499">
    <property type="component" value="Chromosome 2"/>
</dbReference>
<dbReference type="EMBL" id="CM008047">
    <property type="protein sequence ID" value="PVH64077.1"/>
    <property type="molecule type" value="Genomic_DNA"/>
</dbReference>
<sequence>MDFHKEKYKKDTKEKERLKTKSAIVLRGGENKEVR</sequence>
<feature type="region of interest" description="Disordered" evidence="1">
    <location>
        <begin position="1"/>
        <end position="22"/>
    </location>
</feature>
<accession>A0A2T8KPF7</accession>
<name>A0A2T8KPF7_9POAL</name>
<evidence type="ECO:0000313" key="2">
    <source>
        <dbReference type="EMBL" id="PVH64077.1"/>
    </source>
</evidence>
<organism evidence="2">
    <name type="scientific">Panicum hallii</name>
    <dbReference type="NCBI Taxonomy" id="206008"/>
    <lineage>
        <taxon>Eukaryota</taxon>
        <taxon>Viridiplantae</taxon>
        <taxon>Streptophyta</taxon>
        <taxon>Embryophyta</taxon>
        <taxon>Tracheophyta</taxon>
        <taxon>Spermatophyta</taxon>
        <taxon>Magnoliopsida</taxon>
        <taxon>Liliopsida</taxon>
        <taxon>Poales</taxon>
        <taxon>Poaceae</taxon>
        <taxon>PACMAD clade</taxon>
        <taxon>Panicoideae</taxon>
        <taxon>Panicodae</taxon>
        <taxon>Paniceae</taxon>
        <taxon>Panicinae</taxon>
        <taxon>Panicum</taxon>
        <taxon>Panicum sect. Panicum</taxon>
    </lineage>
</organism>
<feature type="compositionally biased region" description="Basic and acidic residues" evidence="1">
    <location>
        <begin position="1"/>
        <end position="19"/>
    </location>
</feature>
<proteinExistence type="predicted"/>
<dbReference type="AlphaFoldDB" id="A0A2T8KPF7"/>
<reference evidence="2" key="1">
    <citation type="submission" date="2018-04" db="EMBL/GenBank/DDBJ databases">
        <title>WGS assembly of Panicum hallii.</title>
        <authorList>
            <person name="Lovell J."/>
            <person name="Jenkins J."/>
            <person name="Lowry D."/>
            <person name="Mamidi S."/>
            <person name="Sreedasyam A."/>
            <person name="Weng X."/>
            <person name="Barry K."/>
            <person name="Bonette J."/>
            <person name="Campitelli B."/>
            <person name="Daum C."/>
            <person name="Gordon S."/>
            <person name="Gould B."/>
            <person name="Lipzen A."/>
            <person name="Macqueen A."/>
            <person name="Palacio-Mejia J."/>
            <person name="Plott C."/>
            <person name="Shakirov E."/>
            <person name="Shu S."/>
            <person name="Yoshinaga Y."/>
            <person name="Zane M."/>
            <person name="Rokhsar D."/>
            <person name="Grimwood J."/>
            <person name="Schmutz J."/>
            <person name="Juenger T."/>
        </authorList>
    </citation>
    <scope>NUCLEOTIDE SEQUENCE [LARGE SCALE GENOMIC DNA]</scope>
    <source>
        <strain evidence="2">FIL2</strain>
    </source>
</reference>
<dbReference type="Gramene" id="PVH64077">
    <property type="protein sequence ID" value="PVH64077"/>
    <property type="gene ID" value="PAHAL_2G179600"/>
</dbReference>
<protein>
    <submittedName>
        <fullName evidence="2">Uncharacterized protein</fullName>
    </submittedName>
</protein>
<evidence type="ECO:0000256" key="1">
    <source>
        <dbReference type="SAM" id="MobiDB-lite"/>
    </source>
</evidence>